<dbReference type="PANTHER" id="PTHR11907">
    <property type="entry name" value="AMIDOPHOSPHORIBOSYLTRANSFERASE"/>
    <property type="match status" value="1"/>
</dbReference>
<dbReference type="SUPFAM" id="SSF53271">
    <property type="entry name" value="PRTase-like"/>
    <property type="match status" value="1"/>
</dbReference>
<dbReference type="RefSeq" id="WP_090250032.1">
    <property type="nucleotide sequence ID" value="NZ_FPAS01000004.1"/>
</dbReference>
<dbReference type="InterPro" id="IPR029055">
    <property type="entry name" value="Ntn_hydrolases_N"/>
</dbReference>
<dbReference type="PROSITE" id="PS51278">
    <property type="entry name" value="GATASE_TYPE_2"/>
    <property type="match status" value="1"/>
</dbReference>
<reference evidence="4 5" key="1">
    <citation type="submission" date="2016-10" db="EMBL/GenBank/DDBJ databases">
        <authorList>
            <person name="de Groot N.N."/>
        </authorList>
    </citation>
    <scope>NUCLEOTIDE SEQUENCE [LARGE SCALE GENOMIC DNA]</scope>
    <source>
        <strain evidence="4 5">CGMCC 1.7005</strain>
    </source>
</reference>
<evidence type="ECO:0000256" key="2">
    <source>
        <dbReference type="ARBA" id="ARBA00022962"/>
    </source>
</evidence>
<dbReference type="Proteomes" id="UP000236454">
    <property type="component" value="Unassembled WGS sequence"/>
</dbReference>
<sequence>MSDAIKHECGIALLRLKKPLEYYLEKYGTAFYGINKLYLLMEKQHNRGQDGAGVANIKFDMDPGERYISRRRSIDSKPIQDIFSSINARFQEIEDENPELLKDVNYLKKNAGFTGELFLGHLRYGTFGRNSIESCHPFLRQNNWITRNLVVAGNFNLTNVHELFDVLLGIGQHPKEVSDTVTVLEKIGHFLDVENEDMFKSLKAQGYSNQEVYSKIAQSLDIPKILKKASEDWDGGYAMSGLFGHGDAFVLRDPSGIRPAFWYEDDEVCVVASERPVIQTAFNLKKEDIKELTPGHALIIKKAGEVSEVEINAPHERKACSFERIYFSRGNDYDIYRERKMLGDLVVPQVIDSIGGDLDNSVFSFIPNTAEMSFYGMIKGLEDHMNNEKFEAIKALGKDYNEDDLEKILKRRARIEKIAIKDAKLRTFITQDDARDDMVAHVYDITYGTVVRGKDNLVVIDDSIVRGTTLKQSIFRILDRLEPKKIVVVSSAPQIRYPDCYGIDMARMKDFIAFEAAIALLKENSMGHIITEVYQKCKEQESIPKEHVKNYVKEIYEPFTDTQISQKISELLKPVNIKAEVEVIYQSVENLHKACPNNLGDWYFTGNYPTPGGNKVVNKAFINYVEGSDARAY</sequence>
<dbReference type="CDD" id="cd06223">
    <property type="entry name" value="PRTases_typeI"/>
    <property type="match status" value="1"/>
</dbReference>
<dbReference type="InterPro" id="IPR029057">
    <property type="entry name" value="PRTase-like"/>
</dbReference>
<keyword evidence="1 4" id="KW-0808">Transferase</keyword>
<dbReference type="SUPFAM" id="SSF56235">
    <property type="entry name" value="N-terminal nucleophile aminohydrolases (Ntn hydrolases)"/>
    <property type="match status" value="1"/>
</dbReference>
<proteinExistence type="predicted"/>
<keyword evidence="4" id="KW-0328">Glycosyltransferase</keyword>
<dbReference type="STRING" id="477690.SAMN05216474_2346"/>
<dbReference type="Gene3D" id="3.60.20.10">
    <property type="entry name" value="Glutamine Phosphoribosylpyrophosphate, subunit 1, domain 1"/>
    <property type="match status" value="1"/>
</dbReference>
<dbReference type="InterPro" id="IPR017932">
    <property type="entry name" value="GATase_2_dom"/>
</dbReference>
<protein>
    <submittedName>
        <fullName evidence="4">Amidophosphoribosyltransferase</fullName>
    </submittedName>
</protein>
<dbReference type="GO" id="GO:0016757">
    <property type="term" value="F:glycosyltransferase activity"/>
    <property type="evidence" value="ECO:0007669"/>
    <property type="project" value="UniProtKB-KW"/>
</dbReference>
<dbReference type="EMBL" id="FPAS01000004">
    <property type="protein sequence ID" value="SFT79167.1"/>
    <property type="molecule type" value="Genomic_DNA"/>
</dbReference>
<dbReference type="Gene3D" id="3.40.50.2020">
    <property type="match status" value="1"/>
</dbReference>
<evidence type="ECO:0000256" key="1">
    <source>
        <dbReference type="ARBA" id="ARBA00022679"/>
    </source>
</evidence>
<gene>
    <name evidence="4" type="ORF">SAMN05216474_2346</name>
</gene>
<dbReference type="AlphaFoldDB" id="A0A1I7AW24"/>
<evidence type="ECO:0000259" key="3">
    <source>
        <dbReference type="PROSITE" id="PS51278"/>
    </source>
</evidence>
<evidence type="ECO:0000313" key="5">
    <source>
        <dbReference type="Proteomes" id="UP000236454"/>
    </source>
</evidence>
<dbReference type="OrthoDB" id="9801213at2"/>
<keyword evidence="5" id="KW-1185">Reference proteome</keyword>
<organism evidence="4 5">
    <name type="scientific">Lishizhenia tianjinensis</name>
    <dbReference type="NCBI Taxonomy" id="477690"/>
    <lineage>
        <taxon>Bacteria</taxon>
        <taxon>Pseudomonadati</taxon>
        <taxon>Bacteroidota</taxon>
        <taxon>Flavobacteriia</taxon>
        <taxon>Flavobacteriales</taxon>
        <taxon>Crocinitomicaceae</taxon>
        <taxon>Lishizhenia</taxon>
    </lineage>
</organism>
<name>A0A1I7AW24_9FLAO</name>
<keyword evidence="2" id="KW-0315">Glutamine amidotransferase</keyword>
<feature type="domain" description="Glutamine amidotransferase type-2" evidence="3">
    <location>
        <begin position="9"/>
        <end position="303"/>
    </location>
</feature>
<evidence type="ECO:0000313" key="4">
    <source>
        <dbReference type="EMBL" id="SFT79167.1"/>
    </source>
</evidence>
<accession>A0A1I7AW24</accession>
<dbReference type="InterPro" id="IPR000836">
    <property type="entry name" value="PRTase_dom"/>
</dbReference>